<dbReference type="Proteomes" id="UP000001072">
    <property type="component" value="Unassembled WGS sequence"/>
</dbReference>
<dbReference type="RefSeq" id="XP_007406619.1">
    <property type="nucleotide sequence ID" value="XM_007406557.1"/>
</dbReference>
<sequence length="538" mass="58864">MTSPSANNTKVQRNLKERHMAMIAIGGTIGTGLFLGIGNALEKGGPLGLLLGYMVMGTVMYGMLVALGEMATKFPISGSLSHFPSRFFDRALGFSVGWNYWYSFVLCLPTEITAAAIVVSYWKNPLSEVAWITIFLFTSGAINFFGVRWYGEVPFPFDVAAVKVLAIITLIIMGLVLDLGGGPGHEVIGFKHWRHTGVFKQLKGIPGVWGRFLSFWSVFIQASYSFLGTEMVAIAAGEAANPRKSVPKAISSVFYRILLFYILGALVVGMLVASDDPRLLGGTGDATSSPFVIAINNAGIKILPDLVNSFILVASYSAASSQIYGASRVLYGLASDGMAPAIFKKCTKGGLPLPATFISALPGLLAYMSLNEKASTLFNWLVTPSATAGLMTWWTICLSYLRFYKGLKVQGYDRDSLPYKAPFQPYLTYYTLTVLTLVIMLNGFEVFIPGNWSTGEFVVAYITLPMFLIGYIVWKLIKKTELVRAECMDLVSGQKDFLDADEVEVLEKPEVTKPWGKLMDVVSLCSCLKTIRDFEKHG</sequence>
<dbReference type="KEGG" id="mlr:MELLADRAFT_34045"/>
<organism evidence="10">
    <name type="scientific">Melampsora larici-populina (strain 98AG31 / pathotype 3-4-7)</name>
    <name type="common">Poplar leaf rust fungus</name>
    <dbReference type="NCBI Taxonomy" id="747676"/>
    <lineage>
        <taxon>Eukaryota</taxon>
        <taxon>Fungi</taxon>
        <taxon>Dikarya</taxon>
        <taxon>Basidiomycota</taxon>
        <taxon>Pucciniomycotina</taxon>
        <taxon>Pucciniomycetes</taxon>
        <taxon>Pucciniales</taxon>
        <taxon>Melampsoraceae</taxon>
        <taxon>Melampsora</taxon>
    </lineage>
</organism>
<dbReference type="GeneID" id="18927357"/>
<feature type="domain" description="Amino acid permease/ SLC12A" evidence="8">
    <location>
        <begin position="19"/>
        <end position="481"/>
    </location>
</feature>
<name>F4RBK8_MELLP</name>
<feature type="transmembrane region" description="Helical" evidence="7">
    <location>
        <begin position="351"/>
        <end position="370"/>
    </location>
</feature>
<keyword evidence="5 7" id="KW-1133">Transmembrane helix</keyword>
<dbReference type="PROSITE" id="PS00218">
    <property type="entry name" value="AMINO_ACID_PERMEASE_1"/>
    <property type="match status" value="1"/>
</dbReference>
<dbReference type="PIRSF" id="PIRSF006060">
    <property type="entry name" value="AA_transporter"/>
    <property type="match status" value="1"/>
</dbReference>
<dbReference type="Pfam" id="PF00324">
    <property type="entry name" value="AA_permease"/>
    <property type="match status" value="1"/>
</dbReference>
<protein>
    <recommendedName>
        <fullName evidence="8">Amino acid permease/ SLC12A domain-containing protein</fullName>
    </recommendedName>
</protein>
<evidence type="ECO:0000313" key="9">
    <source>
        <dbReference type="EMBL" id="EGG10318.1"/>
    </source>
</evidence>
<keyword evidence="4" id="KW-0029">Amino-acid transport</keyword>
<gene>
    <name evidence="9" type="ORF">MELLADRAFT_34045</name>
</gene>
<keyword evidence="6 7" id="KW-0472">Membrane</keyword>
<evidence type="ECO:0000256" key="5">
    <source>
        <dbReference type="ARBA" id="ARBA00022989"/>
    </source>
</evidence>
<reference evidence="10" key="1">
    <citation type="journal article" date="2011" name="Proc. Natl. Acad. Sci. U.S.A.">
        <title>Obligate biotrophy features unraveled by the genomic analysis of rust fungi.</title>
        <authorList>
            <person name="Duplessis S."/>
            <person name="Cuomo C.A."/>
            <person name="Lin Y.-C."/>
            <person name="Aerts A."/>
            <person name="Tisserant E."/>
            <person name="Veneault-Fourrey C."/>
            <person name="Joly D.L."/>
            <person name="Hacquard S."/>
            <person name="Amselem J."/>
            <person name="Cantarel B.L."/>
            <person name="Chiu R."/>
            <person name="Coutinho P.M."/>
            <person name="Feau N."/>
            <person name="Field M."/>
            <person name="Frey P."/>
            <person name="Gelhaye E."/>
            <person name="Goldberg J."/>
            <person name="Grabherr M.G."/>
            <person name="Kodira C.D."/>
            <person name="Kohler A."/>
            <person name="Kuees U."/>
            <person name="Lindquist E.A."/>
            <person name="Lucas S.M."/>
            <person name="Mago R."/>
            <person name="Mauceli E."/>
            <person name="Morin E."/>
            <person name="Murat C."/>
            <person name="Pangilinan J.L."/>
            <person name="Park R."/>
            <person name="Pearson M."/>
            <person name="Quesneville H."/>
            <person name="Rouhier N."/>
            <person name="Sakthikumar S."/>
            <person name="Salamov A.A."/>
            <person name="Schmutz J."/>
            <person name="Selles B."/>
            <person name="Shapiro H."/>
            <person name="Tanguay P."/>
            <person name="Tuskan G.A."/>
            <person name="Henrissat B."/>
            <person name="Van de Peer Y."/>
            <person name="Rouze P."/>
            <person name="Ellis J.G."/>
            <person name="Dodds P.N."/>
            <person name="Schein J.E."/>
            <person name="Zhong S."/>
            <person name="Hamelin R.C."/>
            <person name="Grigoriev I.V."/>
            <person name="Szabo L.J."/>
            <person name="Martin F."/>
        </authorList>
    </citation>
    <scope>NUCLEOTIDE SEQUENCE [LARGE SCALE GENOMIC DNA]</scope>
    <source>
        <strain evidence="10">98AG31 / pathotype 3-4-7</strain>
    </source>
</reference>
<proteinExistence type="predicted"/>
<evidence type="ECO:0000259" key="8">
    <source>
        <dbReference type="Pfam" id="PF00324"/>
    </source>
</evidence>
<feature type="transmembrane region" description="Helical" evidence="7">
    <location>
        <begin position="159"/>
        <end position="177"/>
    </location>
</feature>
<evidence type="ECO:0000256" key="1">
    <source>
        <dbReference type="ARBA" id="ARBA00004141"/>
    </source>
</evidence>
<dbReference type="InParanoid" id="F4RBK8"/>
<dbReference type="InterPro" id="IPR050524">
    <property type="entry name" value="APC_YAT"/>
</dbReference>
<dbReference type="eggNOG" id="KOG1286">
    <property type="taxonomic scope" value="Eukaryota"/>
</dbReference>
<keyword evidence="3 7" id="KW-0812">Transmembrane</keyword>
<keyword evidence="10" id="KW-1185">Reference proteome</keyword>
<feature type="transmembrane region" description="Helical" evidence="7">
    <location>
        <begin position="253"/>
        <end position="273"/>
    </location>
</feature>
<dbReference type="VEuPathDB" id="FungiDB:MELLADRAFT_34045"/>
<dbReference type="GO" id="GO:0016020">
    <property type="term" value="C:membrane"/>
    <property type="evidence" value="ECO:0007669"/>
    <property type="project" value="UniProtKB-SubCell"/>
</dbReference>
<feature type="transmembrane region" description="Helical" evidence="7">
    <location>
        <begin position="21"/>
        <end position="41"/>
    </location>
</feature>
<dbReference type="InterPro" id="IPR004840">
    <property type="entry name" value="Amino_acid_permease_CS"/>
</dbReference>
<evidence type="ECO:0000256" key="7">
    <source>
        <dbReference type="SAM" id="Phobius"/>
    </source>
</evidence>
<dbReference type="OrthoDB" id="10062876at2759"/>
<comment type="subcellular location">
    <subcellularLocation>
        <location evidence="1">Membrane</location>
        <topology evidence="1">Multi-pass membrane protein</topology>
    </subcellularLocation>
</comment>
<feature type="transmembrane region" description="Helical" evidence="7">
    <location>
        <begin position="382"/>
        <end position="404"/>
    </location>
</feature>
<evidence type="ECO:0000256" key="6">
    <source>
        <dbReference type="ARBA" id="ARBA00023136"/>
    </source>
</evidence>
<dbReference type="FunFam" id="1.20.1740.10:FF:000006">
    <property type="entry name" value="General amino acid permease"/>
    <property type="match status" value="1"/>
</dbReference>
<feature type="transmembrane region" description="Helical" evidence="7">
    <location>
        <begin position="425"/>
        <end position="448"/>
    </location>
</feature>
<dbReference type="HOGENOM" id="CLU_007946_12_1_1"/>
<dbReference type="AlphaFoldDB" id="F4RBK8"/>
<evidence type="ECO:0000256" key="4">
    <source>
        <dbReference type="ARBA" id="ARBA00022970"/>
    </source>
</evidence>
<feature type="transmembrane region" description="Helical" evidence="7">
    <location>
        <begin position="100"/>
        <end position="123"/>
    </location>
</feature>
<feature type="transmembrane region" description="Helical" evidence="7">
    <location>
        <begin position="47"/>
        <end position="67"/>
    </location>
</feature>
<dbReference type="PANTHER" id="PTHR43341">
    <property type="entry name" value="AMINO ACID PERMEASE"/>
    <property type="match status" value="1"/>
</dbReference>
<dbReference type="PANTHER" id="PTHR43341:SF4">
    <property type="entry name" value="ARGININE PERMEASE CAN1-RELATED"/>
    <property type="match status" value="1"/>
</dbReference>
<dbReference type="Gene3D" id="1.20.1740.10">
    <property type="entry name" value="Amino acid/polyamine transporter I"/>
    <property type="match status" value="1"/>
</dbReference>
<feature type="transmembrane region" description="Helical" evidence="7">
    <location>
        <begin position="129"/>
        <end position="147"/>
    </location>
</feature>
<evidence type="ECO:0000256" key="3">
    <source>
        <dbReference type="ARBA" id="ARBA00022692"/>
    </source>
</evidence>
<feature type="transmembrane region" description="Helical" evidence="7">
    <location>
        <begin position="310"/>
        <end position="331"/>
    </location>
</feature>
<dbReference type="GO" id="GO:0015171">
    <property type="term" value="F:amino acid transmembrane transporter activity"/>
    <property type="evidence" value="ECO:0007669"/>
    <property type="project" value="TreeGrafter"/>
</dbReference>
<keyword evidence="2" id="KW-0813">Transport</keyword>
<evidence type="ECO:0000256" key="2">
    <source>
        <dbReference type="ARBA" id="ARBA00022448"/>
    </source>
</evidence>
<dbReference type="EMBL" id="GL883095">
    <property type="protein sequence ID" value="EGG10318.1"/>
    <property type="molecule type" value="Genomic_DNA"/>
</dbReference>
<dbReference type="InterPro" id="IPR004841">
    <property type="entry name" value="AA-permease/SLC12A_dom"/>
</dbReference>
<evidence type="ECO:0000313" key="10">
    <source>
        <dbReference type="Proteomes" id="UP000001072"/>
    </source>
</evidence>
<dbReference type="FunCoup" id="F4RBK8">
    <property type="interactions" value="201"/>
</dbReference>
<accession>F4RBK8</accession>
<feature type="transmembrane region" description="Helical" evidence="7">
    <location>
        <begin position="454"/>
        <end position="474"/>
    </location>
</feature>